<accession>A0A2D2PZZ1</accession>
<gene>
    <name evidence="2" type="ORF">BRW62_02640</name>
</gene>
<reference evidence="2 3" key="1">
    <citation type="submission" date="2016-11" db="EMBL/GenBank/DDBJ databases">
        <title>Complete genome sequence of thermophilic cyanobacteria strain Synechococcus sp. PCC6715.</title>
        <authorList>
            <person name="Tang J."/>
            <person name="Daroch M."/>
            <person name="Liang Y."/>
            <person name="Jiang D."/>
            <person name="Shah M."/>
        </authorList>
    </citation>
    <scope>NUCLEOTIDE SEQUENCE [LARGE SCALE GENOMIC DNA]</scope>
    <source>
        <strain evidence="2 3">PCC 6715</strain>
    </source>
</reference>
<feature type="chain" id="PRO_5013763469" evidence="1">
    <location>
        <begin position="21"/>
        <end position="143"/>
    </location>
</feature>
<dbReference type="OrthoDB" id="535577at2"/>
<dbReference type="AlphaFoldDB" id="A0A2D2PZZ1"/>
<reference evidence="3" key="2">
    <citation type="journal article" date="2022" name="Front. Microbiol.">
        <title>Comparative Genomic Analysis Revealed Distinct Molecular Components and Organization of CO2-Concentrating Mechanism in Thermophilic Cyanobacteria.</title>
        <authorList>
            <person name="Tang J."/>
            <person name="Zhou H."/>
            <person name="Yao D."/>
            <person name="Riaz S."/>
            <person name="You D."/>
            <person name="Klepacz-Smolka A."/>
            <person name="Daroch M."/>
        </authorList>
    </citation>
    <scope>NUCLEOTIDE SEQUENCE [LARGE SCALE GENOMIC DNA]</scope>
    <source>
        <strain evidence="3">PCC 6715</strain>
    </source>
</reference>
<evidence type="ECO:0000313" key="2">
    <source>
        <dbReference type="EMBL" id="ATS17825.1"/>
    </source>
</evidence>
<dbReference type="EMBL" id="CP018092">
    <property type="protein sequence ID" value="ATS17825.1"/>
    <property type="molecule type" value="Genomic_DNA"/>
</dbReference>
<feature type="signal peptide" evidence="1">
    <location>
        <begin position="1"/>
        <end position="20"/>
    </location>
</feature>
<organism evidence="2 3">
    <name type="scientific">Parathermosynechococcus lividus PCC 6715</name>
    <dbReference type="NCBI Taxonomy" id="1917166"/>
    <lineage>
        <taxon>Bacteria</taxon>
        <taxon>Bacillati</taxon>
        <taxon>Cyanobacteriota</taxon>
        <taxon>Cyanophyceae</taxon>
        <taxon>Acaryochloridales</taxon>
        <taxon>Thermosynechococcaceae</taxon>
        <taxon>Parathermosynechococcus</taxon>
    </lineage>
</organism>
<evidence type="ECO:0000313" key="3">
    <source>
        <dbReference type="Proteomes" id="UP000231057"/>
    </source>
</evidence>
<keyword evidence="3" id="KW-1185">Reference proteome</keyword>
<name>A0A2D2PZZ1_PARLV</name>
<evidence type="ECO:0000256" key="1">
    <source>
        <dbReference type="SAM" id="SignalP"/>
    </source>
</evidence>
<protein>
    <submittedName>
        <fullName evidence="2">Uncharacterized protein</fullName>
    </submittedName>
</protein>
<sequence>MQTLGLILSLLLGLTPRAIANSPPAPVQETPTATTFYAQNGTGIFGLAGRPNIGVTFMSIAIEADNKVDMSIRLADGRLISFGGTLIKGDAYTLDIRLSGSGMADASGGVTARYGANQRILSATANGTLDGQTFFITFRGNSQ</sequence>
<keyword evidence="1" id="KW-0732">Signal</keyword>
<dbReference type="KEGG" id="slw:BRW62_02640"/>
<dbReference type="Proteomes" id="UP000231057">
    <property type="component" value="Chromosome"/>
</dbReference>
<proteinExistence type="predicted"/>
<dbReference type="RefSeq" id="WP_099798180.1">
    <property type="nucleotide sequence ID" value="NZ_CP018092.1"/>
</dbReference>